<dbReference type="AlphaFoldDB" id="A0AA36EPS7"/>
<evidence type="ECO:0000313" key="2">
    <source>
        <dbReference type="Proteomes" id="UP001177003"/>
    </source>
</evidence>
<dbReference type="Proteomes" id="UP001177003">
    <property type="component" value="Chromosome 9"/>
</dbReference>
<keyword evidence="2" id="KW-1185">Reference proteome</keyword>
<proteinExistence type="predicted"/>
<dbReference type="EMBL" id="OX465085">
    <property type="protein sequence ID" value="CAI9303807.1"/>
    <property type="molecule type" value="Genomic_DNA"/>
</dbReference>
<evidence type="ECO:0000313" key="1">
    <source>
        <dbReference type="EMBL" id="CAI9303807.1"/>
    </source>
</evidence>
<gene>
    <name evidence="1" type="ORF">LSALG_LOCUS42221</name>
</gene>
<sequence>MFCDVPIASKILEGYQKLPVSGYRPLTPKMQTIIAKAYKPKRGVPITDDFFENASIPSPIAIISTPIIIAPCLPAVSSQPQTIVSYLTPMFTDSTATTSTTNMTNEPPVTINTSDVGVGASVLTIGHSTTLISSLRQDDLDTFLKGDEFEFRSFQFNPFRFQEDSDDDAPVTQRQFKVIT</sequence>
<reference evidence="1" key="1">
    <citation type="submission" date="2023-04" db="EMBL/GenBank/DDBJ databases">
        <authorList>
            <person name="Vijverberg K."/>
            <person name="Xiong W."/>
            <person name="Schranz E."/>
        </authorList>
    </citation>
    <scope>NUCLEOTIDE SEQUENCE</scope>
</reference>
<name>A0AA36EPS7_LACSI</name>
<protein>
    <submittedName>
        <fullName evidence="1">Uncharacterized protein</fullName>
    </submittedName>
</protein>
<organism evidence="1 2">
    <name type="scientific">Lactuca saligna</name>
    <name type="common">Willowleaf lettuce</name>
    <dbReference type="NCBI Taxonomy" id="75948"/>
    <lineage>
        <taxon>Eukaryota</taxon>
        <taxon>Viridiplantae</taxon>
        <taxon>Streptophyta</taxon>
        <taxon>Embryophyta</taxon>
        <taxon>Tracheophyta</taxon>
        <taxon>Spermatophyta</taxon>
        <taxon>Magnoliopsida</taxon>
        <taxon>eudicotyledons</taxon>
        <taxon>Gunneridae</taxon>
        <taxon>Pentapetalae</taxon>
        <taxon>asterids</taxon>
        <taxon>campanulids</taxon>
        <taxon>Asterales</taxon>
        <taxon>Asteraceae</taxon>
        <taxon>Cichorioideae</taxon>
        <taxon>Cichorieae</taxon>
        <taxon>Lactucinae</taxon>
        <taxon>Lactuca</taxon>
    </lineage>
</organism>
<accession>A0AA36EPS7</accession>